<evidence type="ECO:0000256" key="1">
    <source>
        <dbReference type="SAM" id="SignalP"/>
    </source>
</evidence>
<accession>A0A370DBE3</accession>
<evidence type="ECO:0000313" key="2">
    <source>
        <dbReference type="EMBL" id="RDH82222.1"/>
    </source>
</evidence>
<protein>
    <submittedName>
        <fullName evidence="2">Sel1 repeat family protein</fullName>
    </submittedName>
</protein>
<keyword evidence="3" id="KW-1185">Reference proteome</keyword>
<reference evidence="2 3" key="1">
    <citation type="journal article" date="2018" name="ISME J.">
        <title>Endosymbiont genomes yield clues of tubeworm success.</title>
        <authorList>
            <person name="Li Y."/>
            <person name="Liles M.R."/>
            <person name="Halanych K.M."/>
        </authorList>
    </citation>
    <scope>NUCLEOTIDE SEQUENCE [LARGE SCALE GENOMIC DNA]</scope>
    <source>
        <strain evidence="2">A1462</strain>
    </source>
</reference>
<dbReference type="InterPro" id="IPR006597">
    <property type="entry name" value="Sel1-like"/>
</dbReference>
<gene>
    <name evidence="2" type="ORF">DIZ78_17585</name>
</gene>
<sequence length="139" mass="15250">MNLMAKNIIRGVTLLFLLLTPFLSVAENDAYEAALTSFEAGDYKGAYTSFRDLAEEGVVDAQYYLGMLYLYGQGVRKSNSRGMEWLKQAAGNGSYQAAVNLGQMYLSGEGVAPNETVAIQWLELADKLAKAQDLEEDCD</sequence>
<dbReference type="Proteomes" id="UP000254771">
    <property type="component" value="Unassembled WGS sequence"/>
</dbReference>
<dbReference type="PANTHER" id="PTHR11102">
    <property type="entry name" value="SEL-1-LIKE PROTEIN"/>
    <property type="match status" value="1"/>
</dbReference>
<feature type="chain" id="PRO_5016876196" evidence="1">
    <location>
        <begin position="27"/>
        <end position="139"/>
    </location>
</feature>
<dbReference type="SUPFAM" id="SSF81901">
    <property type="entry name" value="HCP-like"/>
    <property type="match status" value="1"/>
</dbReference>
<evidence type="ECO:0000313" key="3">
    <source>
        <dbReference type="Proteomes" id="UP000254771"/>
    </source>
</evidence>
<dbReference type="Pfam" id="PF08238">
    <property type="entry name" value="Sel1"/>
    <property type="match status" value="2"/>
</dbReference>
<dbReference type="Gene3D" id="1.25.40.10">
    <property type="entry name" value="Tetratricopeptide repeat domain"/>
    <property type="match status" value="1"/>
</dbReference>
<dbReference type="SMART" id="SM00671">
    <property type="entry name" value="SEL1"/>
    <property type="match status" value="2"/>
</dbReference>
<comment type="caution">
    <text evidence="2">The sequence shown here is derived from an EMBL/GenBank/DDBJ whole genome shotgun (WGS) entry which is preliminary data.</text>
</comment>
<proteinExistence type="predicted"/>
<dbReference type="EMBL" id="QFXE01000021">
    <property type="protein sequence ID" value="RDH82222.1"/>
    <property type="molecule type" value="Genomic_DNA"/>
</dbReference>
<dbReference type="InterPro" id="IPR011990">
    <property type="entry name" value="TPR-like_helical_dom_sf"/>
</dbReference>
<organism evidence="2 3">
    <name type="scientific">endosymbiont of Escarpia spicata</name>
    <dbReference type="NCBI Taxonomy" id="2200908"/>
    <lineage>
        <taxon>Bacteria</taxon>
        <taxon>Pseudomonadati</taxon>
        <taxon>Pseudomonadota</taxon>
        <taxon>Gammaproteobacteria</taxon>
        <taxon>sulfur-oxidizing symbionts</taxon>
    </lineage>
</organism>
<feature type="signal peptide" evidence="1">
    <location>
        <begin position="1"/>
        <end position="26"/>
    </location>
</feature>
<dbReference type="AlphaFoldDB" id="A0A370DBE3"/>
<dbReference type="InterPro" id="IPR050767">
    <property type="entry name" value="Sel1_AlgK"/>
</dbReference>
<keyword evidence="1" id="KW-0732">Signal</keyword>
<name>A0A370DBE3_9GAMM</name>
<dbReference type="PANTHER" id="PTHR11102:SF160">
    <property type="entry name" value="ERAD-ASSOCIATED E3 UBIQUITIN-PROTEIN LIGASE COMPONENT HRD3"/>
    <property type="match status" value="1"/>
</dbReference>